<sequence length="347" mass="37359">MFEGSSRYSLPIMVVIALMSASIGLVSSIPLAELFMSAAAIIVLRKRFDVQIVIPNSLLMFIQVILGISVGATISLGELSHTLNPAVILGLVICLILQTSCSYWWLHHKEKWNPFESLLGAVPGAMAAILVISESGNKPSPRVVYSHSVRLIILIVLAGFISNTTADVAIEHTMIGWQQWALLMGVIAVSMVCGKLSLRFGIPAPYMIASLVIAAFCNSYITTIDLSVPSFIVIFATGLLGSLIGARLAETTLREAMSYSKAGVFVTAIGLFVAAVTSYVASHLLGLSWVVVLLAWVPGSVEAMTAVALLLGLEPAFVMVNHAIRLLLLYTLPVVLKKRLEQLREQQ</sequence>
<feature type="transmembrane region" description="Helical" evidence="1">
    <location>
        <begin position="56"/>
        <end position="74"/>
    </location>
</feature>
<feature type="transmembrane region" description="Helical" evidence="1">
    <location>
        <begin position="148"/>
        <end position="168"/>
    </location>
</feature>
<name>A0A2J8I8B3_VIBDI</name>
<comment type="caution">
    <text evidence="2">The sequence shown here is derived from an EMBL/GenBank/DDBJ whole genome shotgun (WGS) entry which is preliminary data.</text>
</comment>
<feature type="transmembrane region" description="Helical" evidence="1">
    <location>
        <begin position="180"/>
        <end position="198"/>
    </location>
</feature>
<dbReference type="InterPro" id="IPR007820">
    <property type="entry name" value="AbrB_fam"/>
</dbReference>
<dbReference type="Proteomes" id="UP000236449">
    <property type="component" value="Unassembled WGS sequence"/>
</dbReference>
<evidence type="ECO:0000256" key="1">
    <source>
        <dbReference type="SAM" id="Phobius"/>
    </source>
</evidence>
<organism evidence="2 3">
    <name type="scientific">Vibrio diazotrophicus</name>
    <dbReference type="NCBI Taxonomy" id="685"/>
    <lineage>
        <taxon>Bacteria</taxon>
        <taxon>Pseudomonadati</taxon>
        <taxon>Pseudomonadota</taxon>
        <taxon>Gammaproteobacteria</taxon>
        <taxon>Vibrionales</taxon>
        <taxon>Vibrionaceae</taxon>
        <taxon>Vibrio</taxon>
    </lineage>
</organism>
<dbReference type="EMBL" id="POSK01000001">
    <property type="protein sequence ID" value="PNI06776.1"/>
    <property type="molecule type" value="Genomic_DNA"/>
</dbReference>
<dbReference type="PANTHER" id="PTHR38457">
    <property type="entry name" value="REGULATOR ABRB-RELATED"/>
    <property type="match status" value="1"/>
</dbReference>
<keyword evidence="1" id="KW-1133">Transmembrane helix</keyword>
<dbReference type="AlphaFoldDB" id="A0A2J8I8B3"/>
<feature type="transmembrane region" description="Helical" evidence="1">
    <location>
        <begin position="204"/>
        <end position="221"/>
    </location>
</feature>
<dbReference type="RefSeq" id="WP_102965229.1">
    <property type="nucleotide sequence ID" value="NZ_POSK01000001.1"/>
</dbReference>
<dbReference type="OrthoDB" id="7021408at2"/>
<feature type="transmembrane region" description="Helical" evidence="1">
    <location>
        <begin position="228"/>
        <end position="249"/>
    </location>
</feature>
<keyword evidence="1" id="KW-0472">Membrane</keyword>
<gene>
    <name evidence="2" type="ORF">C1N32_01865</name>
</gene>
<dbReference type="GO" id="GO:0016020">
    <property type="term" value="C:membrane"/>
    <property type="evidence" value="ECO:0007669"/>
    <property type="project" value="InterPro"/>
</dbReference>
<protein>
    <submittedName>
        <fullName evidence="2">AbrB family transcriptional regulator</fullName>
    </submittedName>
</protein>
<feature type="transmembrane region" description="Helical" evidence="1">
    <location>
        <begin position="261"/>
        <end position="280"/>
    </location>
</feature>
<proteinExistence type="predicted"/>
<feature type="transmembrane region" description="Helical" evidence="1">
    <location>
        <begin position="12"/>
        <end position="44"/>
    </location>
</feature>
<reference evidence="2 3" key="1">
    <citation type="submission" date="2018-01" db="EMBL/GenBank/DDBJ databases">
        <title>Draft genome sequences of six Vibrio diazotrophicus strains isolated from deep-sea sediments of the Baltic Sea.</title>
        <authorList>
            <person name="Castillo D."/>
            <person name="Vandieken V."/>
            <person name="Chiang O."/>
            <person name="Middelboe M."/>
        </authorList>
    </citation>
    <scope>NUCLEOTIDE SEQUENCE [LARGE SCALE GENOMIC DNA]</scope>
    <source>
        <strain evidence="2 3">60.27F</strain>
    </source>
</reference>
<keyword evidence="1" id="KW-0812">Transmembrane</keyword>
<evidence type="ECO:0000313" key="3">
    <source>
        <dbReference type="Proteomes" id="UP000236449"/>
    </source>
</evidence>
<accession>A0A2J8I8B3</accession>
<dbReference type="GO" id="GO:0010468">
    <property type="term" value="P:regulation of gene expression"/>
    <property type="evidence" value="ECO:0007669"/>
    <property type="project" value="InterPro"/>
</dbReference>
<feature type="transmembrane region" description="Helical" evidence="1">
    <location>
        <begin position="86"/>
        <end position="106"/>
    </location>
</feature>
<feature type="transmembrane region" description="Helical" evidence="1">
    <location>
        <begin position="287"/>
        <end position="310"/>
    </location>
</feature>
<evidence type="ECO:0000313" key="2">
    <source>
        <dbReference type="EMBL" id="PNI06776.1"/>
    </source>
</evidence>
<dbReference type="PANTHER" id="PTHR38457:SF1">
    <property type="entry name" value="REGULATOR ABRB-RELATED"/>
    <property type="match status" value="1"/>
</dbReference>
<dbReference type="Pfam" id="PF05145">
    <property type="entry name" value="AbrB"/>
    <property type="match status" value="1"/>
</dbReference>